<keyword evidence="1" id="KW-0732">Signal</keyword>
<feature type="chain" id="PRO_5034529697" evidence="1">
    <location>
        <begin position="26"/>
        <end position="106"/>
    </location>
</feature>
<accession>A0A8C2MER2</accession>
<dbReference type="Ensembl" id="ENSCGRT00001022461.1">
    <property type="protein sequence ID" value="ENSCGRP00001018217.1"/>
    <property type="gene ID" value="ENSCGRG00001018035.1"/>
</dbReference>
<evidence type="ECO:0000259" key="2">
    <source>
        <dbReference type="Pfam" id="PF00021"/>
    </source>
</evidence>
<proteinExistence type="predicted"/>
<name>A0A8C2MER2_CRIGR</name>
<reference evidence="3" key="2">
    <citation type="submission" date="2025-09" db="UniProtKB">
        <authorList>
            <consortium name="Ensembl"/>
        </authorList>
    </citation>
    <scope>IDENTIFICATION</scope>
</reference>
<dbReference type="Pfam" id="PF00021">
    <property type="entry name" value="UPAR_LY6"/>
    <property type="match status" value="1"/>
</dbReference>
<dbReference type="InterPro" id="IPR016054">
    <property type="entry name" value="LY6_UPA_recep-like"/>
</dbReference>
<reference evidence="3" key="1">
    <citation type="submission" date="2025-08" db="UniProtKB">
        <authorList>
            <consortium name="Ensembl"/>
        </authorList>
    </citation>
    <scope>IDENTIFICATION</scope>
</reference>
<evidence type="ECO:0000313" key="4">
    <source>
        <dbReference type="Proteomes" id="UP000694386"/>
    </source>
</evidence>
<feature type="domain" description="UPAR/Ly6" evidence="2">
    <location>
        <begin position="18"/>
        <end position="97"/>
    </location>
</feature>
<evidence type="ECO:0000256" key="1">
    <source>
        <dbReference type="SAM" id="SignalP"/>
    </source>
</evidence>
<dbReference type="AlphaFoldDB" id="A0A8C2MER2"/>
<feature type="signal peptide" evidence="1">
    <location>
        <begin position="1"/>
        <end position="25"/>
    </location>
</feature>
<evidence type="ECO:0000313" key="3">
    <source>
        <dbReference type="Ensembl" id="ENSCGRP00001018217.1"/>
    </source>
</evidence>
<protein>
    <submittedName>
        <fullName evidence="3">Prostate and testis expressed 7</fullName>
    </submittedName>
</protein>
<organism evidence="3 4">
    <name type="scientific">Cricetulus griseus</name>
    <name type="common">Chinese hamster</name>
    <name type="synonym">Cricetulus barabensis griseus</name>
    <dbReference type="NCBI Taxonomy" id="10029"/>
    <lineage>
        <taxon>Eukaryota</taxon>
        <taxon>Metazoa</taxon>
        <taxon>Chordata</taxon>
        <taxon>Craniata</taxon>
        <taxon>Vertebrata</taxon>
        <taxon>Euteleostomi</taxon>
        <taxon>Mammalia</taxon>
        <taxon>Eutheria</taxon>
        <taxon>Euarchontoglires</taxon>
        <taxon>Glires</taxon>
        <taxon>Rodentia</taxon>
        <taxon>Myomorpha</taxon>
        <taxon>Muroidea</taxon>
        <taxon>Cricetidae</taxon>
        <taxon>Cricetinae</taxon>
        <taxon>Cricetulus</taxon>
    </lineage>
</organism>
<sequence length="106" mass="11883">ISPLSALSFSVLLAALVLKCKECSSYLHKQCKHKMNVCIAEDGESCMIIRTWSPPNNVNNPTGGSSRCQKNCTIDEYEYSDTAVLTTCCDKYDFCNDINVPVDEWY</sequence>
<dbReference type="Proteomes" id="UP000694386">
    <property type="component" value="Unplaced"/>
</dbReference>